<dbReference type="InterPro" id="IPR027268">
    <property type="entry name" value="Peptidase_M4/M1_CTD_sf"/>
</dbReference>
<dbReference type="RefSeq" id="WP_274641155.1">
    <property type="nucleotide sequence ID" value="NZ_JAIWJY010000012.1"/>
</dbReference>
<evidence type="ECO:0000313" key="2">
    <source>
        <dbReference type="EMBL" id="MDE1208166.1"/>
    </source>
</evidence>
<dbReference type="Proteomes" id="UP001149303">
    <property type="component" value="Unassembled WGS sequence"/>
</dbReference>
<dbReference type="Gene3D" id="1.10.390.10">
    <property type="entry name" value="Neutral Protease Domain 2"/>
    <property type="match status" value="1"/>
</dbReference>
<organism evidence="2 3">
    <name type="scientific">Tenacibaculum larymnensis</name>
    <dbReference type="NCBI Taxonomy" id="2878201"/>
    <lineage>
        <taxon>Bacteria</taxon>
        <taxon>Pseudomonadati</taxon>
        <taxon>Bacteroidota</taxon>
        <taxon>Flavobacteriia</taxon>
        <taxon>Flavobacteriales</taxon>
        <taxon>Flavobacteriaceae</taxon>
        <taxon>Tenacibaculum</taxon>
    </lineage>
</organism>
<dbReference type="AlphaFoldDB" id="A0A9X4IRF5"/>
<comment type="caution">
    <text evidence="2">The sequence shown here is derived from an EMBL/GenBank/DDBJ whole genome shotgun (WGS) entry which is preliminary data.</text>
</comment>
<evidence type="ECO:0000313" key="3">
    <source>
        <dbReference type="Proteomes" id="UP001149303"/>
    </source>
</evidence>
<evidence type="ECO:0000259" key="1">
    <source>
        <dbReference type="Pfam" id="PF17899"/>
    </source>
</evidence>
<name>A0A9X4IRF5_9FLAO</name>
<sequence length="383" mass="43509">MKNTILLIFTFIFLNVSFAQSKISYTLNHIPNSNKITVELAFDNISTNEVKLIIPRSAPGTYELTNYIAFISNVKGYTSSGNILKGVVGDGSFFTFNEKDQVLKRISYEVDINKMEMTLLGSFASSKTRKNYLGILGYSIFGFIEGFENESIVLKVQTHKDWPIFSTLKPSIQRNKGTELYEADNFALLADSQLLLGNAVQIYQVSDSKIPLFVAAYSETAINIEEIGRRGLVSLNKLAEYFGYIPMPHYALCYEFLNPVSDMHNYGFSMEHLNSMTASLDVSKAILKPKEKAIGGIVHHMGHSWLPLRSYGTGYKPFEWQTAPTIETIWLNEGFIWYVSYYHILENKAILQFFKRTISQAPKYIQDKSLKELSVLFSGLQNW</sequence>
<feature type="domain" description="Peptidase M61 N-terminal" evidence="1">
    <location>
        <begin position="30"/>
        <end position="198"/>
    </location>
</feature>
<dbReference type="Gene3D" id="2.60.40.3650">
    <property type="match status" value="1"/>
</dbReference>
<proteinExistence type="predicted"/>
<dbReference type="Pfam" id="PF17899">
    <property type="entry name" value="Peptidase_M61_N"/>
    <property type="match status" value="1"/>
</dbReference>
<protein>
    <recommendedName>
        <fullName evidence="1">Peptidase M61 N-terminal domain-containing protein</fullName>
    </recommendedName>
</protein>
<gene>
    <name evidence="2" type="ORF">LCI24_15320</name>
</gene>
<accession>A0A9X4IRF5</accession>
<dbReference type="EMBL" id="JAIWJY010000012">
    <property type="protein sequence ID" value="MDE1208166.1"/>
    <property type="molecule type" value="Genomic_DNA"/>
</dbReference>
<keyword evidence="3" id="KW-1185">Reference proteome</keyword>
<dbReference type="InterPro" id="IPR040756">
    <property type="entry name" value="Peptidase_M61_N"/>
</dbReference>
<reference evidence="2" key="1">
    <citation type="submission" date="2021-09" db="EMBL/GenBank/DDBJ databases">
        <authorList>
            <person name="Smyrli M."/>
        </authorList>
    </citation>
    <scope>NUCLEOTIDE SEQUENCE</scope>
    <source>
        <strain evidence="2">LAR25</strain>
    </source>
</reference>